<gene>
    <name evidence="2" type="ORF">N0V84_011534</name>
</gene>
<dbReference type="AlphaFoldDB" id="A0A9W8TD75"/>
<evidence type="ECO:0000256" key="1">
    <source>
        <dbReference type="SAM" id="MobiDB-lite"/>
    </source>
</evidence>
<dbReference type="InterPro" id="IPR007175">
    <property type="entry name" value="Rpr2/Snm1/Rpp21"/>
</dbReference>
<reference evidence="2" key="1">
    <citation type="submission" date="2022-10" db="EMBL/GenBank/DDBJ databases">
        <title>Tapping the CABI collections for fungal endophytes: first genome assemblies for Collariella, Neodidymelliopsis, Ascochyta clinopodiicola, Didymella pomorum, Didymosphaeria variabile, Neocosmospora piperis and Neocucurbitaria cava.</title>
        <authorList>
            <person name="Hill R."/>
        </authorList>
    </citation>
    <scope>NUCLEOTIDE SEQUENCE</scope>
    <source>
        <strain evidence="2">IMI 366586</strain>
    </source>
</reference>
<name>A0A9W8TD75_9HYPO</name>
<proteinExistence type="predicted"/>
<dbReference type="Pfam" id="PF04032">
    <property type="entry name" value="Rpr2"/>
    <property type="match status" value="1"/>
</dbReference>
<feature type="region of interest" description="Disordered" evidence="1">
    <location>
        <begin position="118"/>
        <end position="186"/>
    </location>
</feature>
<dbReference type="EMBL" id="JAPEUR010000440">
    <property type="protein sequence ID" value="KAJ4309371.1"/>
    <property type="molecule type" value="Genomic_DNA"/>
</dbReference>
<evidence type="ECO:0000313" key="2">
    <source>
        <dbReference type="EMBL" id="KAJ4309371.1"/>
    </source>
</evidence>
<organism evidence="2 3">
    <name type="scientific">Fusarium piperis</name>
    <dbReference type="NCBI Taxonomy" id="1435070"/>
    <lineage>
        <taxon>Eukaryota</taxon>
        <taxon>Fungi</taxon>
        <taxon>Dikarya</taxon>
        <taxon>Ascomycota</taxon>
        <taxon>Pezizomycotina</taxon>
        <taxon>Sordariomycetes</taxon>
        <taxon>Hypocreomycetidae</taxon>
        <taxon>Hypocreales</taxon>
        <taxon>Nectriaceae</taxon>
        <taxon>Fusarium</taxon>
        <taxon>Fusarium solani species complex</taxon>
    </lineage>
</organism>
<accession>A0A9W8TD75</accession>
<feature type="compositionally biased region" description="Basic residues" evidence="1">
    <location>
        <begin position="124"/>
        <end position="136"/>
    </location>
</feature>
<dbReference type="GO" id="GO:0006396">
    <property type="term" value="P:RNA processing"/>
    <property type="evidence" value="ECO:0007669"/>
    <property type="project" value="InterPro"/>
</dbReference>
<evidence type="ECO:0000313" key="3">
    <source>
        <dbReference type="Proteomes" id="UP001140502"/>
    </source>
</evidence>
<dbReference type="OrthoDB" id="438080at2759"/>
<feature type="compositionally biased region" description="Polar residues" evidence="1">
    <location>
        <begin position="168"/>
        <end position="179"/>
    </location>
</feature>
<sequence>MALSELPGTVGFLTDAAHLLRMTAPETSAHLMSVRGQLLSQQGIPPSDVQRQHVCGRCGLIMIPGQGATLKVDARKAIRRKVEGAKSTKSAPEVPEPSGPCKIFHCNSCQQDTKILLPPPGPATRRKAAMPSKVKKSVAVAPEPLRPTANASSKKRAKNRKAGLQALLSGQKQQASNPLSLAHFMK</sequence>
<dbReference type="Proteomes" id="UP001140502">
    <property type="component" value="Unassembled WGS sequence"/>
</dbReference>
<comment type="caution">
    <text evidence="2">The sequence shown here is derived from an EMBL/GenBank/DDBJ whole genome shotgun (WGS) entry which is preliminary data.</text>
</comment>
<keyword evidence="3" id="KW-1185">Reference proteome</keyword>
<protein>
    <submittedName>
        <fullName evidence="2">Uncharacterized protein</fullName>
    </submittedName>
</protein>